<proteinExistence type="inferred from homology"/>
<dbReference type="EMBL" id="QETA01000007">
    <property type="protein sequence ID" value="PWF21447.1"/>
    <property type="molecule type" value="Genomic_DNA"/>
</dbReference>
<dbReference type="Pfam" id="PF04290">
    <property type="entry name" value="DctQ"/>
    <property type="match status" value="1"/>
</dbReference>
<dbReference type="Proteomes" id="UP000245212">
    <property type="component" value="Unassembled WGS sequence"/>
</dbReference>
<keyword evidence="6 9" id="KW-1133">Transmembrane helix</keyword>
<evidence type="ECO:0000256" key="6">
    <source>
        <dbReference type="ARBA" id="ARBA00022989"/>
    </source>
</evidence>
<feature type="transmembrane region" description="Helical" evidence="9">
    <location>
        <begin position="56"/>
        <end position="73"/>
    </location>
</feature>
<keyword evidence="3" id="KW-1003">Cell membrane</keyword>
<organism evidence="11 12">
    <name type="scientific">Corticimicrobacter populi</name>
    <dbReference type="NCBI Taxonomy" id="2175229"/>
    <lineage>
        <taxon>Bacteria</taxon>
        <taxon>Pseudomonadati</taxon>
        <taxon>Pseudomonadota</taxon>
        <taxon>Betaproteobacteria</taxon>
        <taxon>Burkholderiales</taxon>
        <taxon>Alcaligenaceae</taxon>
        <taxon>Corticimicrobacter</taxon>
    </lineage>
</organism>
<dbReference type="GO" id="GO:0022857">
    <property type="term" value="F:transmembrane transporter activity"/>
    <property type="evidence" value="ECO:0007669"/>
    <property type="project" value="UniProtKB-UniRule"/>
</dbReference>
<dbReference type="AlphaFoldDB" id="A0A2V1K0L0"/>
<evidence type="ECO:0000313" key="12">
    <source>
        <dbReference type="Proteomes" id="UP000245212"/>
    </source>
</evidence>
<comment type="similarity">
    <text evidence="8 9">Belongs to the TRAP transporter small permease family.</text>
</comment>
<evidence type="ECO:0000256" key="2">
    <source>
        <dbReference type="ARBA" id="ARBA00022448"/>
    </source>
</evidence>
<keyword evidence="5 9" id="KW-0812">Transmembrane</keyword>
<protein>
    <recommendedName>
        <fullName evidence="9">TRAP transporter small permease protein</fullName>
    </recommendedName>
</protein>
<evidence type="ECO:0000256" key="9">
    <source>
        <dbReference type="RuleBase" id="RU369079"/>
    </source>
</evidence>
<feature type="transmembrane region" description="Helical" evidence="9">
    <location>
        <begin position="21"/>
        <end position="44"/>
    </location>
</feature>
<dbReference type="GO" id="GO:0005886">
    <property type="term" value="C:plasma membrane"/>
    <property type="evidence" value="ECO:0007669"/>
    <property type="project" value="UniProtKB-SubCell"/>
</dbReference>
<keyword evidence="12" id="KW-1185">Reference proteome</keyword>
<reference evidence="12" key="1">
    <citation type="submission" date="2018-05" db="EMBL/GenBank/DDBJ databases">
        <authorList>
            <person name="Li Y."/>
        </authorList>
    </citation>
    <scope>NUCLEOTIDE SEQUENCE [LARGE SCALE GENOMIC DNA]</scope>
    <source>
        <strain evidence="12">3d-2-2</strain>
    </source>
</reference>
<keyword evidence="2 9" id="KW-0813">Transport</keyword>
<comment type="subunit">
    <text evidence="9">The complex comprises the extracytoplasmic solute receptor protein and the two transmembrane proteins.</text>
</comment>
<comment type="subcellular location">
    <subcellularLocation>
        <location evidence="1 9">Cell inner membrane</location>
        <topology evidence="1 9">Multi-pass membrane protein</topology>
    </subcellularLocation>
</comment>
<feature type="transmembrane region" description="Helical" evidence="9">
    <location>
        <begin position="132"/>
        <end position="151"/>
    </location>
</feature>
<feature type="domain" description="Tripartite ATP-independent periplasmic transporters DctQ component" evidence="10">
    <location>
        <begin position="30"/>
        <end position="158"/>
    </location>
</feature>
<sequence>MLNTSSHQRAAARRLDTVLGGCMAICLAAMTVLVFANVVLRYAFNSGITWSEEMSRYFFVFMIFFGSVNAAMLGKHISVDMFVLRLAPGARRAARILACLLSLAVLAILAWGSWELAIINLQSRGPVTGFPLWLLFAGSLLMAVSIALITCRDLWRIWNASQNAHDDQENAA</sequence>
<dbReference type="PANTHER" id="PTHR35011">
    <property type="entry name" value="2,3-DIKETO-L-GULONATE TRAP TRANSPORTER SMALL PERMEASE PROTEIN YIAM"/>
    <property type="match status" value="1"/>
</dbReference>
<evidence type="ECO:0000256" key="8">
    <source>
        <dbReference type="ARBA" id="ARBA00038436"/>
    </source>
</evidence>
<dbReference type="GO" id="GO:0015740">
    <property type="term" value="P:C4-dicarboxylate transport"/>
    <property type="evidence" value="ECO:0007669"/>
    <property type="project" value="TreeGrafter"/>
</dbReference>
<evidence type="ECO:0000256" key="7">
    <source>
        <dbReference type="ARBA" id="ARBA00023136"/>
    </source>
</evidence>
<accession>A0A2V1K0L0</accession>
<evidence type="ECO:0000256" key="3">
    <source>
        <dbReference type="ARBA" id="ARBA00022475"/>
    </source>
</evidence>
<evidence type="ECO:0000259" key="10">
    <source>
        <dbReference type="Pfam" id="PF04290"/>
    </source>
</evidence>
<comment type="caution">
    <text evidence="11">The sequence shown here is derived from an EMBL/GenBank/DDBJ whole genome shotgun (WGS) entry which is preliminary data.</text>
</comment>
<dbReference type="InterPro" id="IPR007387">
    <property type="entry name" value="TRAP_DctQ"/>
</dbReference>
<evidence type="ECO:0000256" key="5">
    <source>
        <dbReference type="ARBA" id="ARBA00022692"/>
    </source>
</evidence>
<dbReference type="PANTHER" id="PTHR35011:SF2">
    <property type="entry name" value="2,3-DIKETO-L-GULONATE TRAP TRANSPORTER SMALL PERMEASE PROTEIN YIAM"/>
    <property type="match status" value="1"/>
</dbReference>
<dbReference type="InterPro" id="IPR055348">
    <property type="entry name" value="DctQ"/>
</dbReference>
<feature type="transmembrane region" description="Helical" evidence="9">
    <location>
        <begin position="93"/>
        <end position="112"/>
    </location>
</feature>
<keyword evidence="4 9" id="KW-0997">Cell inner membrane</keyword>
<evidence type="ECO:0000313" key="11">
    <source>
        <dbReference type="EMBL" id="PWF21447.1"/>
    </source>
</evidence>
<comment type="function">
    <text evidence="9">Part of the tripartite ATP-independent periplasmic (TRAP) transport system.</text>
</comment>
<keyword evidence="7 9" id="KW-0472">Membrane</keyword>
<gene>
    <name evidence="11" type="ORF">DD235_14310</name>
</gene>
<name>A0A2V1K0L0_9BURK</name>
<evidence type="ECO:0000256" key="1">
    <source>
        <dbReference type="ARBA" id="ARBA00004429"/>
    </source>
</evidence>
<evidence type="ECO:0000256" key="4">
    <source>
        <dbReference type="ARBA" id="ARBA00022519"/>
    </source>
</evidence>
<dbReference type="RefSeq" id="WP_109062791.1">
    <property type="nucleotide sequence ID" value="NZ_QETA01000007.1"/>
</dbReference>